<dbReference type="GO" id="GO:0000045">
    <property type="term" value="P:autophagosome assembly"/>
    <property type="evidence" value="ECO:0007669"/>
    <property type="project" value="TreeGrafter"/>
</dbReference>
<evidence type="ECO:0000256" key="5">
    <source>
        <dbReference type="ARBA" id="ARBA00022824"/>
    </source>
</evidence>
<keyword evidence="5" id="KW-0256">Endoplasmic reticulum</keyword>
<feature type="transmembrane region" description="Helical" evidence="8">
    <location>
        <begin position="50"/>
        <end position="70"/>
    </location>
</feature>
<dbReference type="GO" id="GO:0072546">
    <property type="term" value="C:EMC complex"/>
    <property type="evidence" value="ECO:0007669"/>
    <property type="project" value="InterPro"/>
</dbReference>
<dbReference type="GO" id="GO:0034975">
    <property type="term" value="P:protein folding in endoplasmic reticulum"/>
    <property type="evidence" value="ECO:0007669"/>
    <property type="project" value="TreeGrafter"/>
</dbReference>
<evidence type="ECO:0000256" key="3">
    <source>
        <dbReference type="ARBA" id="ARBA00020827"/>
    </source>
</evidence>
<comment type="subcellular location">
    <subcellularLocation>
        <location evidence="1">Endoplasmic reticulum membrane</location>
        <topology evidence="1">Multi-pass membrane protein</topology>
    </subcellularLocation>
</comment>
<keyword evidence="7 8" id="KW-0472">Membrane</keyword>
<accession>A0AA40EVB1</accession>
<evidence type="ECO:0000256" key="4">
    <source>
        <dbReference type="ARBA" id="ARBA00022692"/>
    </source>
</evidence>
<evidence type="ECO:0000256" key="2">
    <source>
        <dbReference type="ARBA" id="ARBA00009436"/>
    </source>
</evidence>
<feature type="transmembrane region" description="Helical" evidence="8">
    <location>
        <begin position="24"/>
        <end position="44"/>
    </location>
</feature>
<comment type="caution">
    <text evidence="9">The sequence shown here is derived from an EMBL/GenBank/DDBJ whole genome shotgun (WGS) entry which is preliminary data.</text>
</comment>
<reference evidence="9" key="1">
    <citation type="submission" date="2023-06" db="EMBL/GenBank/DDBJ databases">
        <title>Genome-scale phylogeny and comparative genomics of the fungal order Sordariales.</title>
        <authorList>
            <consortium name="Lawrence Berkeley National Laboratory"/>
            <person name="Hensen N."/>
            <person name="Bonometti L."/>
            <person name="Westerberg I."/>
            <person name="Brannstrom I.O."/>
            <person name="Guillou S."/>
            <person name="Cros-Aarteil S."/>
            <person name="Calhoun S."/>
            <person name="Haridas S."/>
            <person name="Kuo A."/>
            <person name="Mondo S."/>
            <person name="Pangilinan J."/>
            <person name="Riley R."/>
            <person name="LaButti K."/>
            <person name="Andreopoulos B."/>
            <person name="Lipzen A."/>
            <person name="Chen C."/>
            <person name="Yanf M."/>
            <person name="Daum C."/>
            <person name="Ng V."/>
            <person name="Clum A."/>
            <person name="Steindorff A."/>
            <person name="Ohm R."/>
            <person name="Martin F."/>
            <person name="Silar P."/>
            <person name="Natvig D."/>
            <person name="Lalanne C."/>
            <person name="Gautier V."/>
            <person name="Ament-velasquez S.L."/>
            <person name="Kruys A."/>
            <person name="Hutchinson M.I."/>
            <person name="Powell A.J."/>
            <person name="Barry K."/>
            <person name="Miller A.N."/>
            <person name="Grigoriev I.V."/>
            <person name="Debuchy R."/>
            <person name="Gladieux P."/>
            <person name="Thoren M.H."/>
            <person name="Johannesson H."/>
        </authorList>
    </citation>
    <scope>NUCLEOTIDE SEQUENCE</scope>
    <source>
        <strain evidence="9">SMH3187-1</strain>
    </source>
</reference>
<proteinExistence type="inferred from homology"/>
<comment type="similarity">
    <text evidence="2">Belongs to the EMC6 family.</text>
</comment>
<evidence type="ECO:0000313" key="10">
    <source>
        <dbReference type="Proteomes" id="UP001172155"/>
    </source>
</evidence>
<organism evidence="9 10">
    <name type="scientific">Schizothecium vesticola</name>
    <dbReference type="NCBI Taxonomy" id="314040"/>
    <lineage>
        <taxon>Eukaryota</taxon>
        <taxon>Fungi</taxon>
        <taxon>Dikarya</taxon>
        <taxon>Ascomycota</taxon>
        <taxon>Pezizomycotina</taxon>
        <taxon>Sordariomycetes</taxon>
        <taxon>Sordariomycetidae</taxon>
        <taxon>Sordariales</taxon>
        <taxon>Schizotheciaceae</taxon>
        <taxon>Schizothecium</taxon>
    </lineage>
</organism>
<dbReference type="EMBL" id="JAUKUD010000004">
    <property type="protein sequence ID" value="KAK0746126.1"/>
    <property type="molecule type" value="Genomic_DNA"/>
</dbReference>
<dbReference type="PANTHER" id="PTHR20994">
    <property type="entry name" value="ER MEMBRANE PROTEIN COMPLEX SUBUNIT 6"/>
    <property type="match status" value="1"/>
</dbReference>
<dbReference type="PANTHER" id="PTHR20994:SF0">
    <property type="entry name" value="ER MEMBRANE PROTEIN COMPLEX SUBUNIT 6"/>
    <property type="match status" value="1"/>
</dbReference>
<evidence type="ECO:0000256" key="6">
    <source>
        <dbReference type="ARBA" id="ARBA00022989"/>
    </source>
</evidence>
<name>A0AA40EVB1_9PEZI</name>
<dbReference type="Proteomes" id="UP001172155">
    <property type="component" value="Unassembled WGS sequence"/>
</dbReference>
<dbReference type="InterPro" id="IPR029008">
    <property type="entry name" value="EMC6-like"/>
</dbReference>
<evidence type="ECO:0000256" key="1">
    <source>
        <dbReference type="ARBA" id="ARBA00004477"/>
    </source>
</evidence>
<evidence type="ECO:0000256" key="8">
    <source>
        <dbReference type="SAM" id="Phobius"/>
    </source>
</evidence>
<dbReference type="Pfam" id="PF07019">
    <property type="entry name" value="EMC6"/>
    <property type="match status" value="1"/>
</dbReference>
<feature type="transmembrane region" description="Helical" evidence="8">
    <location>
        <begin position="100"/>
        <end position="123"/>
    </location>
</feature>
<gene>
    <name evidence="9" type="ORF">B0T18DRAFT_144184</name>
</gene>
<dbReference type="InterPro" id="IPR008504">
    <property type="entry name" value="Emc6"/>
</dbReference>
<evidence type="ECO:0000256" key="7">
    <source>
        <dbReference type="ARBA" id="ARBA00023136"/>
    </source>
</evidence>
<keyword evidence="6 8" id="KW-1133">Transmembrane helix</keyword>
<dbReference type="AlphaFoldDB" id="A0AA40EVB1"/>
<protein>
    <recommendedName>
        <fullName evidence="3">ER membrane protein complex subunit 6</fullName>
    </recommendedName>
</protein>
<evidence type="ECO:0000313" key="9">
    <source>
        <dbReference type="EMBL" id="KAK0746126.1"/>
    </source>
</evidence>
<keyword evidence="4 8" id="KW-0812">Transmembrane</keyword>
<sequence>MLSERDLQLSPLVPESIQHNSRSLYNLQSLTASLFGVAAGILGLESYSGFLFYLAFTLLTSVLFYAVRVAPSSASPSSGKAGSGGGLLDTSRYFRTTLEFWTGGVLSGLAGYILTWTLFFGIVRA</sequence>
<keyword evidence="10" id="KW-1185">Reference proteome</keyword>